<protein>
    <submittedName>
        <fullName evidence="1">Uncharacterized protein</fullName>
    </submittedName>
</protein>
<dbReference type="Proteomes" id="UP000633205">
    <property type="component" value="Unassembled WGS sequence"/>
</dbReference>
<dbReference type="AlphaFoldDB" id="A0A916Y112"/>
<dbReference type="EMBL" id="BMHO01000001">
    <property type="protein sequence ID" value="GGD26343.1"/>
    <property type="molecule type" value="Genomic_DNA"/>
</dbReference>
<comment type="caution">
    <text evidence="1">The sequence shown here is derived from an EMBL/GenBank/DDBJ whole genome shotgun (WGS) entry which is preliminary data.</text>
</comment>
<evidence type="ECO:0000313" key="2">
    <source>
        <dbReference type="Proteomes" id="UP000633205"/>
    </source>
</evidence>
<sequence>MTRVITTELAAYRAAAAELPLSASLGAEPAGAVVVVPSLAAVRWAIAQGAAAVVVADVSSATSAEAAEVTGARVPIVLARPRLRADESDSVSARAEQPRHVVADVVATPPERAAAVADAAGWIRILTGGVPTVRAVDPVGLALLDGPRGEAITLTVASPSARSRGASLRVEALGEARVTIAADGTGGDLNVTMTTSAGALRAPRRWETTERHALRRALAALNGGPVTDLGDLAADLRVAEALDG</sequence>
<evidence type="ECO:0000313" key="1">
    <source>
        <dbReference type="EMBL" id="GGD26343.1"/>
    </source>
</evidence>
<dbReference type="RefSeq" id="WP_188710560.1">
    <property type="nucleotide sequence ID" value="NZ_BMHO01000001.1"/>
</dbReference>
<reference evidence="1" key="1">
    <citation type="journal article" date="2014" name="Int. J. Syst. Evol. Microbiol.">
        <title>Complete genome sequence of Corynebacterium casei LMG S-19264T (=DSM 44701T), isolated from a smear-ripened cheese.</title>
        <authorList>
            <consortium name="US DOE Joint Genome Institute (JGI-PGF)"/>
            <person name="Walter F."/>
            <person name="Albersmeier A."/>
            <person name="Kalinowski J."/>
            <person name="Ruckert C."/>
        </authorList>
    </citation>
    <scope>NUCLEOTIDE SEQUENCE</scope>
    <source>
        <strain evidence="1">CGMCC 1.15152</strain>
    </source>
</reference>
<organism evidence="1 2">
    <name type="scientific">Microbacterium faecale</name>
    <dbReference type="NCBI Taxonomy" id="1804630"/>
    <lineage>
        <taxon>Bacteria</taxon>
        <taxon>Bacillati</taxon>
        <taxon>Actinomycetota</taxon>
        <taxon>Actinomycetes</taxon>
        <taxon>Micrococcales</taxon>
        <taxon>Microbacteriaceae</taxon>
        <taxon>Microbacterium</taxon>
    </lineage>
</organism>
<name>A0A916Y112_9MICO</name>
<gene>
    <name evidence="1" type="ORF">GCM10010915_02990</name>
</gene>
<keyword evidence="2" id="KW-1185">Reference proteome</keyword>
<proteinExistence type="predicted"/>
<reference evidence="1" key="2">
    <citation type="submission" date="2020-09" db="EMBL/GenBank/DDBJ databases">
        <authorList>
            <person name="Sun Q."/>
            <person name="Zhou Y."/>
        </authorList>
    </citation>
    <scope>NUCLEOTIDE SEQUENCE</scope>
    <source>
        <strain evidence="1">CGMCC 1.15152</strain>
    </source>
</reference>
<accession>A0A916Y112</accession>